<feature type="domain" description="DUF7791" evidence="4">
    <location>
        <begin position="550"/>
        <end position="689"/>
    </location>
</feature>
<dbReference type="PANTHER" id="PTHR10039">
    <property type="entry name" value="AMELOGENIN"/>
    <property type="match status" value="1"/>
</dbReference>
<evidence type="ECO:0000256" key="2">
    <source>
        <dbReference type="SAM" id="MobiDB-lite"/>
    </source>
</evidence>
<sequence length="957" mass="108868">MGDAASQFLTASAAVCQAAWALHGEHPAQKHVLADLFSNLRDAIRSLLDTKGVITGAVDALSHACRKVACDLAIRLDRAQDLLVHGPAKDSRLREVWPLEVIEALATRLVALMRQFQAVNPGSDILGDEQALSRLRFKTSPQTHQTERNEDPQPSLSESQSPPKTFSSLPESIAINVSVLKSKNSSQPVYAPAGLLNEFILDTLAFKGMYDREESVAKAHKKTFEWIFGADGCQDPNKDGFRHDFAAWLETSDHGPIYWMTGKPGSGKSTLMKYLYEHPTTQTLLRKWAGVYPVSTAGFYSWASGSREQRSKSGLLRSLLYQLLSANPHLMPRAFPKLWHKIRTMTSKERIALHLEWDSDELLDAFRLYVDAASPELKTCLFIDGLDEFEEDHQALISFFQNLGHGKNVKMCLSSRPWDVFEVAFQATGPSVKLHEITKNDLYQYAADRLGESAIVRRVLKRDSQGTEALYQMTVERADGVFLWIKLALNDILKEFDPEFGVSGLKKKLDQLPTELEGLYEKFLFQDQSDAQLAETASFLFLIESREMVADFVNDVSASSLTVWELAFALEQGDDDYAADGEVSKVSDKFVHERCNGTKERMLQRFAGLLGLQGKQTQDRLRTQRFADSNEVEGASIRQLADSKVTFIHRTVRDWLRIDHVHRRLEQRKPAAFDPHLRLLRSYVLRLKRPMEEVEHHRRFDEWWPDVALAMTHSRYIVDDARKLQRRFLNQLNKTLSWLWDANANPHDHWAAKAFGFFHVRKKAPPIWHPFLCLATKFGLTTYVSEELDACMLQDSHGVLGVDEKATPLLTYATEFLCSRERTIYPLSDPCMIRNLLERPHRINPGPNHEYTDFETRAPMTSWVALLRHLRNARRRRKIEYFDTDPNGTARWAEIVRLFSQSGADVDAVVAADPWDAEISTVGIIELLADTYCAVELEDIKRLIVAIKSRHNNSHTP</sequence>
<evidence type="ECO:0000259" key="4">
    <source>
        <dbReference type="Pfam" id="PF25053"/>
    </source>
</evidence>
<feature type="domain" description="Nephrocystin 3-like N-terminal" evidence="3">
    <location>
        <begin position="243"/>
        <end position="416"/>
    </location>
</feature>
<gene>
    <name evidence="5" type="ORF">UA08_03185</name>
</gene>
<dbReference type="PANTHER" id="PTHR10039:SF5">
    <property type="entry name" value="NACHT DOMAIN-CONTAINING PROTEIN"/>
    <property type="match status" value="1"/>
</dbReference>
<evidence type="ECO:0000259" key="3">
    <source>
        <dbReference type="Pfam" id="PF24883"/>
    </source>
</evidence>
<evidence type="ECO:0000313" key="5">
    <source>
        <dbReference type="EMBL" id="OKL60922.1"/>
    </source>
</evidence>
<dbReference type="Proteomes" id="UP000214365">
    <property type="component" value="Unassembled WGS sequence"/>
</dbReference>
<comment type="caution">
    <text evidence="5">The sequence shown here is derived from an EMBL/GenBank/DDBJ whole genome shotgun (WGS) entry which is preliminary data.</text>
</comment>
<feature type="region of interest" description="Disordered" evidence="2">
    <location>
        <begin position="138"/>
        <end position="167"/>
    </location>
</feature>
<keyword evidence="6" id="KW-1185">Reference proteome</keyword>
<proteinExistence type="predicted"/>
<dbReference type="EMBL" id="LFMY01000004">
    <property type="protein sequence ID" value="OKL60922.1"/>
    <property type="molecule type" value="Genomic_DNA"/>
</dbReference>
<dbReference type="OrthoDB" id="443402at2759"/>
<reference evidence="5 6" key="1">
    <citation type="submission" date="2015-06" db="EMBL/GenBank/DDBJ databases">
        <title>Talaromyces atroroseus IBT 11181 draft genome.</title>
        <authorList>
            <person name="Rasmussen K.B."/>
            <person name="Rasmussen S."/>
            <person name="Petersen B."/>
            <person name="Sicheritz-Ponten T."/>
            <person name="Mortensen U.H."/>
            <person name="Thrane U."/>
        </authorList>
    </citation>
    <scope>NUCLEOTIDE SEQUENCE [LARGE SCALE GENOMIC DNA]</scope>
    <source>
        <strain evidence="5 6">IBT 11181</strain>
    </source>
</reference>
<dbReference type="STRING" id="1441469.A0A225AHK6"/>
<protein>
    <recommendedName>
        <fullName evidence="7">NACHT domain-containing protein</fullName>
    </recommendedName>
</protein>
<dbReference type="GeneID" id="31002940"/>
<organism evidence="5 6">
    <name type="scientific">Talaromyces atroroseus</name>
    <dbReference type="NCBI Taxonomy" id="1441469"/>
    <lineage>
        <taxon>Eukaryota</taxon>
        <taxon>Fungi</taxon>
        <taxon>Dikarya</taxon>
        <taxon>Ascomycota</taxon>
        <taxon>Pezizomycotina</taxon>
        <taxon>Eurotiomycetes</taxon>
        <taxon>Eurotiomycetidae</taxon>
        <taxon>Eurotiales</taxon>
        <taxon>Trichocomaceae</taxon>
        <taxon>Talaromyces</taxon>
        <taxon>Talaromyces sect. Trachyspermi</taxon>
    </lineage>
</organism>
<accession>A0A225AHK6</accession>
<dbReference type="Gene3D" id="3.40.50.300">
    <property type="entry name" value="P-loop containing nucleotide triphosphate hydrolases"/>
    <property type="match status" value="1"/>
</dbReference>
<dbReference type="Pfam" id="PF24883">
    <property type="entry name" value="NPHP3_N"/>
    <property type="match status" value="1"/>
</dbReference>
<dbReference type="InterPro" id="IPR056884">
    <property type="entry name" value="NPHP3-like_N"/>
</dbReference>
<evidence type="ECO:0000256" key="1">
    <source>
        <dbReference type="ARBA" id="ARBA00022737"/>
    </source>
</evidence>
<evidence type="ECO:0000313" key="6">
    <source>
        <dbReference type="Proteomes" id="UP000214365"/>
    </source>
</evidence>
<feature type="compositionally biased region" description="Low complexity" evidence="2">
    <location>
        <begin position="152"/>
        <end position="163"/>
    </location>
</feature>
<dbReference type="InterPro" id="IPR056693">
    <property type="entry name" value="DUF7791"/>
</dbReference>
<keyword evidence="1" id="KW-0677">Repeat</keyword>
<evidence type="ECO:0008006" key="7">
    <source>
        <dbReference type="Google" id="ProtNLM"/>
    </source>
</evidence>
<name>A0A225AHK6_TALAT</name>
<dbReference type="Pfam" id="PF25053">
    <property type="entry name" value="DUF7791"/>
    <property type="match status" value="1"/>
</dbReference>
<dbReference type="AlphaFoldDB" id="A0A225AHK6"/>
<dbReference type="InterPro" id="IPR027417">
    <property type="entry name" value="P-loop_NTPase"/>
</dbReference>
<dbReference type="RefSeq" id="XP_020121043.1">
    <property type="nucleotide sequence ID" value="XM_020265458.1"/>
</dbReference>
<dbReference type="SUPFAM" id="SSF52540">
    <property type="entry name" value="P-loop containing nucleoside triphosphate hydrolases"/>
    <property type="match status" value="1"/>
</dbReference>